<dbReference type="Gene3D" id="1.10.10.140">
    <property type="entry name" value="Cytochrome c oxidase, subunit VIb"/>
    <property type="match status" value="1"/>
</dbReference>
<evidence type="ECO:0000256" key="3">
    <source>
        <dbReference type="ARBA" id="ARBA00023128"/>
    </source>
</evidence>
<keyword evidence="4" id="KW-1015">Disulfide bond</keyword>
<feature type="non-terminal residue" evidence="5">
    <location>
        <position position="1"/>
    </location>
</feature>
<organism evidence="5 6">
    <name type="scientific">Rhizodiscina lignyota</name>
    <dbReference type="NCBI Taxonomy" id="1504668"/>
    <lineage>
        <taxon>Eukaryota</taxon>
        <taxon>Fungi</taxon>
        <taxon>Dikarya</taxon>
        <taxon>Ascomycota</taxon>
        <taxon>Pezizomycotina</taxon>
        <taxon>Dothideomycetes</taxon>
        <taxon>Pleosporomycetidae</taxon>
        <taxon>Aulographales</taxon>
        <taxon>Rhizodiscinaceae</taxon>
        <taxon>Rhizodiscina</taxon>
    </lineage>
</organism>
<dbReference type="GO" id="GO:0045277">
    <property type="term" value="C:respiratory chain complex IV"/>
    <property type="evidence" value="ECO:0007669"/>
    <property type="project" value="InterPro"/>
</dbReference>
<evidence type="ECO:0000313" key="6">
    <source>
        <dbReference type="Proteomes" id="UP000799772"/>
    </source>
</evidence>
<comment type="similarity">
    <text evidence="2">Belongs to the cytochrome c oxidase subunit 6B family.</text>
</comment>
<dbReference type="InterPro" id="IPR036549">
    <property type="entry name" value="CX6/COA6-like_sf"/>
</dbReference>
<reference evidence="5" key="1">
    <citation type="journal article" date="2020" name="Stud. Mycol.">
        <title>101 Dothideomycetes genomes: a test case for predicting lifestyles and emergence of pathogens.</title>
        <authorList>
            <person name="Haridas S."/>
            <person name="Albert R."/>
            <person name="Binder M."/>
            <person name="Bloem J."/>
            <person name="Labutti K."/>
            <person name="Salamov A."/>
            <person name="Andreopoulos B."/>
            <person name="Baker S."/>
            <person name="Barry K."/>
            <person name="Bills G."/>
            <person name="Bluhm B."/>
            <person name="Cannon C."/>
            <person name="Castanera R."/>
            <person name="Culley D."/>
            <person name="Daum C."/>
            <person name="Ezra D."/>
            <person name="Gonzalez J."/>
            <person name="Henrissat B."/>
            <person name="Kuo A."/>
            <person name="Liang C."/>
            <person name="Lipzen A."/>
            <person name="Lutzoni F."/>
            <person name="Magnuson J."/>
            <person name="Mondo S."/>
            <person name="Nolan M."/>
            <person name="Ohm R."/>
            <person name="Pangilinan J."/>
            <person name="Park H.-J."/>
            <person name="Ramirez L."/>
            <person name="Alfaro M."/>
            <person name="Sun H."/>
            <person name="Tritt A."/>
            <person name="Yoshinaga Y."/>
            <person name="Zwiers L.-H."/>
            <person name="Turgeon B."/>
            <person name="Goodwin S."/>
            <person name="Spatafora J."/>
            <person name="Crous P."/>
            <person name="Grigoriev I."/>
        </authorList>
    </citation>
    <scope>NUCLEOTIDE SEQUENCE</scope>
    <source>
        <strain evidence="5">CBS 133067</strain>
    </source>
</reference>
<comment type="caution">
    <text evidence="5">The sequence shown here is derived from an EMBL/GenBank/DDBJ whole genome shotgun (WGS) entry which is preliminary data.</text>
</comment>
<dbReference type="PANTHER" id="PTHR46281">
    <property type="entry name" value="CYTOCHROME C OXIDASE SUBUNIT 6B"/>
    <property type="match status" value="1"/>
</dbReference>
<evidence type="ECO:0000256" key="1">
    <source>
        <dbReference type="ARBA" id="ARBA00004173"/>
    </source>
</evidence>
<dbReference type="EMBL" id="ML978129">
    <property type="protein sequence ID" value="KAF2096506.1"/>
    <property type="molecule type" value="Genomic_DNA"/>
</dbReference>
<dbReference type="Proteomes" id="UP000799772">
    <property type="component" value="Unassembled WGS sequence"/>
</dbReference>
<dbReference type="AlphaFoldDB" id="A0A9P4M399"/>
<dbReference type="OrthoDB" id="1107506at2759"/>
<dbReference type="Pfam" id="PF02297">
    <property type="entry name" value="COX6B"/>
    <property type="match status" value="1"/>
</dbReference>
<keyword evidence="3" id="KW-0496">Mitochondrion</keyword>
<dbReference type="InterPro" id="IPR003213">
    <property type="entry name" value="Cyt_c_oxidase_su6B"/>
</dbReference>
<comment type="subcellular location">
    <subcellularLocation>
        <location evidence="1">Mitochondrion</location>
    </subcellularLocation>
</comment>
<dbReference type="PANTHER" id="PTHR46281:SF8">
    <property type="entry name" value="CYTOCHROME C OXIDASE SUBUNIT 12, MITOCHONDRIAL"/>
    <property type="match status" value="1"/>
</dbReference>
<feature type="non-terminal residue" evidence="5">
    <location>
        <position position="50"/>
    </location>
</feature>
<accession>A0A9P4M399</accession>
<protein>
    <submittedName>
        <fullName evidence="5">Cytochrome c oxidase subunit H</fullName>
    </submittedName>
</protein>
<name>A0A9P4M399_9PEZI</name>
<dbReference type="PROSITE" id="PS51808">
    <property type="entry name" value="CHCH"/>
    <property type="match status" value="1"/>
</dbReference>
<sequence length="50" mass="6185">HRTKHCWQNYVDYHKCILAKGEDFPPCKQFLLAYRSICPNSWVMRWDDQR</sequence>
<evidence type="ECO:0000256" key="2">
    <source>
        <dbReference type="ARBA" id="ARBA00006425"/>
    </source>
</evidence>
<dbReference type="CDD" id="cd00926">
    <property type="entry name" value="Cyt_c_Oxidase_VIb"/>
    <property type="match status" value="1"/>
</dbReference>
<dbReference type="InterPro" id="IPR048280">
    <property type="entry name" value="COX6B-like"/>
</dbReference>
<evidence type="ECO:0000313" key="5">
    <source>
        <dbReference type="EMBL" id="KAF2096506.1"/>
    </source>
</evidence>
<evidence type="ECO:0000256" key="4">
    <source>
        <dbReference type="ARBA" id="ARBA00023157"/>
    </source>
</evidence>
<proteinExistence type="inferred from homology"/>
<gene>
    <name evidence="5" type="ORF">NA57DRAFT_15132</name>
</gene>
<dbReference type="SUPFAM" id="SSF47694">
    <property type="entry name" value="Cytochrome c oxidase subunit h"/>
    <property type="match status" value="1"/>
</dbReference>
<keyword evidence="6" id="KW-1185">Reference proteome</keyword>
<dbReference type="GO" id="GO:0005739">
    <property type="term" value="C:mitochondrion"/>
    <property type="evidence" value="ECO:0007669"/>
    <property type="project" value="UniProtKB-SubCell"/>
</dbReference>